<evidence type="ECO:0000256" key="10">
    <source>
        <dbReference type="RuleBase" id="RU365033"/>
    </source>
</evidence>
<dbReference type="GO" id="GO:0005634">
    <property type="term" value="C:nucleus"/>
    <property type="evidence" value="ECO:0007669"/>
    <property type="project" value="UniProtKB-SubCell"/>
</dbReference>
<evidence type="ECO:0000256" key="8">
    <source>
        <dbReference type="ARBA" id="ARBA00023204"/>
    </source>
</evidence>
<protein>
    <recommendedName>
        <fullName evidence="10">Fanconi-associated nuclease</fullName>
        <ecNumber evidence="10">3.1.4.1</ecNumber>
    </recommendedName>
</protein>
<gene>
    <name evidence="13" type="ORF">SI7747_05006224</name>
</gene>
<dbReference type="InterPro" id="IPR049126">
    <property type="entry name" value="FAN1-like_TPR"/>
</dbReference>
<dbReference type="SMART" id="SM00734">
    <property type="entry name" value="ZnF_Rad18"/>
    <property type="match status" value="1"/>
</dbReference>
<dbReference type="SMART" id="SM00910">
    <property type="entry name" value="HIRAN"/>
    <property type="match status" value="1"/>
</dbReference>
<dbReference type="Proteomes" id="UP001189122">
    <property type="component" value="Unassembled WGS sequence"/>
</dbReference>
<dbReference type="EC" id="3.1.4.1" evidence="10"/>
<dbReference type="PANTHER" id="PTHR15749">
    <property type="entry name" value="FANCONI-ASSOCIATED NUCLEASE 1"/>
    <property type="match status" value="1"/>
</dbReference>
<keyword evidence="7 10" id="KW-0460">Magnesium</keyword>
<dbReference type="GO" id="GO:0070336">
    <property type="term" value="F:flap-structured DNA binding"/>
    <property type="evidence" value="ECO:0007669"/>
    <property type="project" value="TreeGrafter"/>
</dbReference>
<comment type="similarity">
    <text evidence="10">Belongs to the FAN1 family.</text>
</comment>
<keyword evidence="3 9" id="KW-0227">DNA damage</keyword>
<evidence type="ECO:0000256" key="6">
    <source>
        <dbReference type="ARBA" id="ARBA00022833"/>
    </source>
</evidence>
<dbReference type="GO" id="GO:0017108">
    <property type="term" value="F:5'-flap endonuclease activity"/>
    <property type="evidence" value="ECO:0007669"/>
    <property type="project" value="TreeGrafter"/>
</dbReference>
<evidence type="ECO:0000313" key="13">
    <source>
        <dbReference type="EMBL" id="CAA2620055.1"/>
    </source>
</evidence>
<feature type="compositionally biased region" description="Acidic residues" evidence="11">
    <location>
        <begin position="121"/>
        <end position="131"/>
    </location>
</feature>
<dbReference type="InterPro" id="IPR006642">
    <property type="entry name" value="Rad18_UBZ4"/>
</dbReference>
<keyword evidence="14" id="KW-1185">Reference proteome</keyword>
<keyword evidence="2 10" id="KW-0479">Metal-binding</keyword>
<keyword evidence="1 10" id="KW-0540">Nuclease</keyword>
<comment type="subcellular location">
    <subcellularLocation>
        <location evidence="10">Nucleus</location>
    </subcellularLocation>
</comment>
<name>A0A7I8IRL1_SPIIN</name>
<dbReference type="GO" id="GO:0036297">
    <property type="term" value="P:interstrand cross-link repair"/>
    <property type="evidence" value="ECO:0007669"/>
    <property type="project" value="InterPro"/>
</dbReference>
<organism evidence="13">
    <name type="scientific">Spirodela intermedia</name>
    <name type="common">Intermediate duckweed</name>
    <dbReference type="NCBI Taxonomy" id="51605"/>
    <lineage>
        <taxon>Eukaryota</taxon>
        <taxon>Viridiplantae</taxon>
        <taxon>Streptophyta</taxon>
        <taxon>Embryophyta</taxon>
        <taxon>Tracheophyta</taxon>
        <taxon>Spermatophyta</taxon>
        <taxon>Magnoliopsida</taxon>
        <taxon>Liliopsida</taxon>
        <taxon>Araceae</taxon>
        <taxon>Lemnoideae</taxon>
        <taxon>Spirodela</taxon>
    </lineage>
</organism>
<dbReference type="InterPro" id="IPR049132">
    <property type="entry name" value="FAN1-like_euk"/>
</dbReference>
<dbReference type="GO" id="GO:0004528">
    <property type="term" value="F:phosphodiesterase I activity"/>
    <property type="evidence" value="ECO:0007669"/>
    <property type="project" value="UniProtKB-EC"/>
</dbReference>
<proteinExistence type="inferred from homology"/>
<feature type="domain" description="UBZ4-type" evidence="12">
    <location>
        <begin position="55"/>
        <end position="84"/>
    </location>
</feature>
<evidence type="ECO:0000313" key="14">
    <source>
        <dbReference type="Proteomes" id="UP001189122"/>
    </source>
</evidence>
<dbReference type="Pfam" id="PF21315">
    <property type="entry name" value="FAN1_HTH"/>
    <property type="match status" value="1"/>
</dbReference>
<dbReference type="InterPro" id="IPR049125">
    <property type="entry name" value="FAN1-like_WH"/>
</dbReference>
<accession>A0A7I8IRL1</accession>
<evidence type="ECO:0000256" key="9">
    <source>
        <dbReference type="PROSITE-ProRule" id="PRU01256"/>
    </source>
</evidence>
<dbReference type="InterPro" id="IPR033315">
    <property type="entry name" value="Fan1-like"/>
</dbReference>
<dbReference type="SMART" id="SM00990">
    <property type="entry name" value="VRR_NUC"/>
    <property type="match status" value="1"/>
</dbReference>
<keyword evidence="4 9" id="KW-0863">Zinc-finger</keyword>
<keyword evidence="8 9" id="KW-0234">DNA repair</keyword>
<keyword evidence="6" id="KW-0862">Zinc</keyword>
<keyword evidence="10" id="KW-0539">Nucleus</keyword>
<evidence type="ECO:0000256" key="3">
    <source>
        <dbReference type="ARBA" id="ARBA00022763"/>
    </source>
</evidence>
<comment type="cofactor">
    <cofactor evidence="10">
        <name>Mg(2+)</name>
        <dbReference type="ChEBI" id="CHEBI:18420"/>
    </cofactor>
    <cofactor evidence="10">
        <name>Mn(2+)</name>
        <dbReference type="ChEBI" id="CHEBI:29035"/>
    </cofactor>
</comment>
<evidence type="ECO:0000256" key="7">
    <source>
        <dbReference type="ARBA" id="ARBA00022842"/>
    </source>
</evidence>
<dbReference type="EMBL" id="LR743592">
    <property type="protein sequence ID" value="CAA2620055.1"/>
    <property type="molecule type" value="Genomic_DNA"/>
</dbReference>
<dbReference type="GO" id="GO:0008270">
    <property type="term" value="F:zinc ion binding"/>
    <property type="evidence" value="ECO:0007669"/>
    <property type="project" value="UniProtKB-KW"/>
</dbReference>
<evidence type="ECO:0000256" key="2">
    <source>
        <dbReference type="ARBA" id="ARBA00022723"/>
    </source>
</evidence>
<dbReference type="InterPro" id="IPR014883">
    <property type="entry name" value="VRR_NUC"/>
</dbReference>
<dbReference type="GO" id="GO:0016818">
    <property type="term" value="F:hydrolase activity, acting on acid anhydrides, in phosphorus-containing anhydrides"/>
    <property type="evidence" value="ECO:0007669"/>
    <property type="project" value="InterPro"/>
</dbReference>
<dbReference type="GO" id="GO:0008409">
    <property type="term" value="F:5'-3' exonuclease activity"/>
    <property type="evidence" value="ECO:0007669"/>
    <property type="project" value="TreeGrafter"/>
</dbReference>
<dbReference type="Pfam" id="PF08774">
    <property type="entry name" value="VRR_NUC"/>
    <property type="match status" value="1"/>
</dbReference>
<dbReference type="AlphaFoldDB" id="A0A7I8IRL1"/>
<dbReference type="Pfam" id="PF08797">
    <property type="entry name" value="HIRAN"/>
    <property type="match status" value="1"/>
</dbReference>
<dbReference type="EMBL" id="CACRZD030000005">
    <property type="protein sequence ID" value="CAA6659803.1"/>
    <property type="molecule type" value="Genomic_DNA"/>
</dbReference>
<reference evidence="13 14" key="1">
    <citation type="submission" date="2019-12" db="EMBL/GenBank/DDBJ databases">
        <authorList>
            <person name="Scholz U."/>
            <person name="Mascher M."/>
            <person name="Fiebig A."/>
        </authorList>
    </citation>
    <scope>NUCLEOTIDE SEQUENCE</scope>
</reference>
<feature type="region of interest" description="Disordered" evidence="11">
    <location>
        <begin position="120"/>
        <end position="140"/>
    </location>
</feature>
<feature type="region of interest" description="Disordered" evidence="11">
    <location>
        <begin position="22"/>
        <end position="52"/>
    </location>
</feature>
<evidence type="ECO:0000256" key="4">
    <source>
        <dbReference type="ARBA" id="ARBA00022771"/>
    </source>
</evidence>
<dbReference type="PROSITE" id="PS51908">
    <property type="entry name" value="ZF_UBZ4"/>
    <property type="match status" value="1"/>
</dbReference>
<evidence type="ECO:0000256" key="5">
    <source>
        <dbReference type="ARBA" id="ARBA00022801"/>
    </source>
</evidence>
<dbReference type="PANTHER" id="PTHR15749:SF4">
    <property type="entry name" value="FANCONI-ASSOCIATED NUCLEASE 1"/>
    <property type="match status" value="1"/>
</dbReference>
<sequence>MLVGRESLVRLVGKRKRTLSSSAAVSLLHPDRPTSPPALPEGDAGDDADAESSGRVKCPVCGTAIFGSDYAVNSHLDSCLSRGSKRKVSQPTLLQLNFFSKPSNKSCSKDSKIQCRSVEEHDMDADNEEENPTSFDSEVASDHSCGVNLSVSDSVAYAHATNVNAVIGNADDKVNISSACCLPTINVDNIEKCSAGYSESVKVLETFIVGHRFHENIDLWPGASISIVREPENINDRHAIKVLYAMSGHEQTVGHLPRQLVKYLSPLIDNYGLKVEGFVTSLPKHPRDVFRIDLVCQQMVTYSEMKPGDIQIFESLWENSIRVVGYENFRPNRMKYQQNFLVMIKEVMNQHAQLFTDEEKSFLGSFGSFSDDSQRTFIRLYTRKGPWFRMCNVRYAEVLDSTKAIEELQSAGYVDLFQSTQYPSKIDLREVTDTLTITELREISKLILLKVKASIITKKHEFVDSLCTAYEDGTCPLLPSMISEKAGTCVKISSVADSLLWRIQRLFFLNGEQDLSAFLLVDLGLVKYPTYVCNISQPIFHGRNNFVAYEEVRTNNGPILEENNVETVNRCIELSTGHISSSFEEMSGSSYGYQATFLSCFSASWVYSKVVTLGVSFLECEKRYKDAVKLLKGLLKRCLHDRKRGYWTLRLSVDLEHLGFANESLSVAEEGILDPWVRAGSRLALQKRVLRLGKPPRRWKIPDFAAAIRRKIPEVHVKGRPLNSETGTKNRYYGYDGEQCGVEQLALQYYAGEGGGWRGVHAESGIWLTIFGLLMWDILFADVPDVFRTQFQMAPLDLDSDSFYSSRRDLIESHLQRINDGMADEMLIISWESHLNTVCRGVNWGRHTLSDLRAAVSCIGGRNLAPICRLLARDYKTWSSGMPDLLLKACRGEGPRDQLSEQQRAWMLFLMDSGLDVELCRVTPML</sequence>
<comment type="function">
    <text evidence="10">Nuclease required for the repair of DNA interstrand cross-links (ICL). Acts as a 5'-3' exonuclease that anchors at a cut end of DNA and cleaves DNA successively at every third nucleotide, allowing to excise an ICL from one strand through flanking incisions.</text>
</comment>
<dbReference type="Pfam" id="PF21170">
    <property type="entry name" value="FAN1_TPR"/>
    <property type="match status" value="1"/>
</dbReference>
<keyword evidence="10" id="KW-0464">Manganese</keyword>
<dbReference type="Gene3D" id="3.30.70.2330">
    <property type="match status" value="1"/>
</dbReference>
<evidence type="ECO:0000256" key="1">
    <source>
        <dbReference type="ARBA" id="ARBA00022722"/>
    </source>
</evidence>
<evidence type="ECO:0000256" key="11">
    <source>
        <dbReference type="SAM" id="MobiDB-lite"/>
    </source>
</evidence>
<evidence type="ECO:0000259" key="12">
    <source>
        <dbReference type="PROSITE" id="PS51908"/>
    </source>
</evidence>
<dbReference type="CDD" id="cd22326">
    <property type="entry name" value="FAN1-like"/>
    <property type="match status" value="1"/>
</dbReference>
<keyword evidence="5 10" id="KW-0378">Hydrolase</keyword>
<dbReference type="InterPro" id="IPR014905">
    <property type="entry name" value="HIRAN"/>
</dbReference>
<comment type="catalytic activity">
    <reaction evidence="10">
        <text>Hydrolytically removes 5'-nucleotides successively from the 3'-hydroxy termini of 3'-hydroxy-terminated oligonucleotides.</text>
        <dbReference type="EC" id="3.1.4.1"/>
    </reaction>
</comment>
<dbReference type="Gene3D" id="3.30.160.60">
    <property type="entry name" value="Classic Zinc Finger"/>
    <property type="match status" value="1"/>
</dbReference>